<evidence type="ECO:0000256" key="7">
    <source>
        <dbReference type="SAM" id="Phobius"/>
    </source>
</evidence>
<dbReference type="SUPFAM" id="SSF56487">
    <property type="entry name" value="SRCR-like"/>
    <property type="match status" value="3"/>
</dbReference>
<dbReference type="FunFam" id="3.10.250.10:FF:000001">
    <property type="entry name" value="Lysyl oxidase 4 isoform X1"/>
    <property type="match status" value="1"/>
</dbReference>
<evidence type="ECO:0000313" key="11">
    <source>
        <dbReference type="EMBL" id="KAH3854193.1"/>
    </source>
</evidence>
<feature type="domain" description="Ig-like" evidence="10">
    <location>
        <begin position="339"/>
        <end position="512"/>
    </location>
</feature>
<feature type="disulfide bond" evidence="5">
    <location>
        <begin position="201"/>
        <end position="211"/>
    </location>
</feature>
<accession>A0A9D4LAB7</accession>
<feature type="domain" description="SRCR" evidence="9">
    <location>
        <begin position="24"/>
        <end position="124"/>
    </location>
</feature>
<dbReference type="PROSITE" id="PS50287">
    <property type="entry name" value="SRCR_2"/>
    <property type="match status" value="3"/>
</dbReference>
<evidence type="ECO:0000256" key="1">
    <source>
        <dbReference type="ARBA" id="ARBA00022729"/>
    </source>
</evidence>
<dbReference type="InterPro" id="IPR036772">
    <property type="entry name" value="SRCR-like_dom_sf"/>
</dbReference>
<reference evidence="11" key="1">
    <citation type="journal article" date="2019" name="bioRxiv">
        <title>The Genome of the Zebra Mussel, Dreissena polymorpha: A Resource for Invasive Species Research.</title>
        <authorList>
            <person name="McCartney M.A."/>
            <person name="Auch B."/>
            <person name="Kono T."/>
            <person name="Mallez S."/>
            <person name="Zhang Y."/>
            <person name="Obille A."/>
            <person name="Becker A."/>
            <person name="Abrahante J.E."/>
            <person name="Garbe J."/>
            <person name="Badalamenti J.P."/>
            <person name="Herman A."/>
            <person name="Mangelson H."/>
            <person name="Liachko I."/>
            <person name="Sullivan S."/>
            <person name="Sone E.D."/>
            <person name="Koren S."/>
            <person name="Silverstein K.A.T."/>
            <person name="Beckman K.B."/>
            <person name="Gohl D.M."/>
        </authorList>
    </citation>
    <scope>NUCLEOTIDE SEQUENCE</scope>
    <source>
        <strain evidence="11">Duluth1</strain>
        <tissue evidence="11">Whole animal</tissue>
    </source>
</reference>
<evidence type="ECO:0000256" key="8">
    <source>
        <dbReference type="SAM" id="SignalP"/>
    </source>
</evidence>
<evidence type="ECO:0000256" key="4">
    <source>
        <dbReference type="ARBA" id="ARBA00023180"/>
    </source>
</evidence>
<dbReference type="EMBL" id="JAIWYP010000003">
    <property type="protein sequence ID" value="KAH3854193.1"/>
    <property type="molecule type" value="Genomic_DNA"/>
</dbReference>
<organism evidence="11 12">
    <name type="scientific">Dreissena polymorpha</name>
    <name type="common">Zebra mussel</name>
    <name type="synonym">Mytilus polymorpha</name>
    <dbReference type="NCBI Taxonomy" id="45954"/>
    <lineage>
        <taxon>Eukaryota</taxon>
        <taxon>Metazoa</taxon>
        <taxon>Spiralia</taxon>
        <taxon>Lophotrochozoa</taxon>
        <taxon>Mollusca</taxon>
        <taxon>Bivalvia</taxon>
        <taxon>Autobranchia</taxon>
        <taxon>Heteroconchia</taxon>
        <taxon>Euheterodonta</taxon>
        <taxon>Imparidentia</taxon>
        <taxon>Neoheterodontei</taxon>
        <taxon>Myida</taxon>
        <taxon>Dreissenoidea</taxon>
        <taxon>Dreissenidae</taxon>
        <taxon>Dreissena</taxon>
    </lineage>
</organism>
<sequence>MVTLFGVISVILLKHIADVSGLHIRLVNGSRPSQGRLEVFYNNTWGTVCDDDFNSSEAKVVCRMLGFTGVLVPLSSTTYGQGTGPIWLDDVRCIGTESSLSYCRTRGWGEHNCGHHEDVGVDCYSDLKIRLVNGLRPSQGRVEIFYNNTWGTICDDNFDNLAAKVVCRMLGFPGSLLAAVAFGSATYGKGTGPIWLAYVTCKGTESSLSFCQALDWGNNYCSHYEDVGVDCGLNFRLVNGSSHTQGRLEVFFNNTWGTICDDYFDSLAAKVVCRMLGFTGNLLPPVALSSDYYGQGTGPIWLDDVRCNGTESSLSNCRANNWGVHNCQHRDDVGVDCSPSVSIIGNQPVNENSSLRLLCQLSTCFSSRCNYFWTSSIAINGDTSQQDIMLTNIKRDWNSATIYCRVTVNGSFFRGSTTIKVQYAPDVTLTWDERAKIFTCTAAGNPDNYTFHALEHRISGSLIRNISFQSGTDGSRNAALQKLSYQDNGTYKCAVENGIRKNGAIQQSQLLDLVIKDVPILLAYTKAYSVSKGDPLNLTIPVYAFPAVPRTGIVIKIGNRIMSTSENITVNLEKGTGSVSFHNKNIASEIQTLSVVINAMHEDYFGHWSVNFNNDFGKTTAYFSLNVYKPDATAQHVGMTVGSVIGGLAGVVLIVLIVCFVRKKTRNKKPPQMIPFPKILGTIKEEQSQVRAEGYDATFKVDDEEPHSAGQVPGRKASMDRNQYIKAKGHSNDEAKRHSNDYKNATKQLDKPKNKAPGRRSYNRVNENTQLAQNTELEHGCINITLAHTSSKTPSAEWSVSCAPIQEENEDELKNGAQKIQLNIYIAPK</sequence>
<evidence type="ECO:0000256" key="5">
    <source>
        <dbReference type="PROSITE-ProRule" id="PRU00196"/>
    </source>
</evidence>
<keyword evidence="3 5" id="KW-1015">Disulfide bond</keyword>
<dbReference type="InterPro" id="IPR036179">
    <property type="entry name" value="Ig-like_dom_sf"/>
</dbReference>
<name>A0A9D4LAB7_DREPO</name>
<dbReference type="InterPro" id="IPR001190">
    <property type="entry name" value="SRCR"/>
</dbReference>
<evidence type="ECO:0000259" key="10">
    <source>
        <dbReference type="PROSITE" id="PS50835"/>
    </source>
</evidence>
<dbReference type="PROSITE" id="PS00420">
    <property type="entry name" value="SRCR_1"/>
    <property type="match status" value="3"/>
</dbReference>
<dbReference type="SUPFAM" id="SSF48726">
    <property type="entry name" value="Immunoglobulin"/>
    <property type="match status" value="1"/>
</dbReference>
<feature type="compositionally biased region" description="Basic and acidic residues" evidence="6">
    <location>
        <begin position="730"/>
        <end position="741"/>
    </location>
</feature>
<keyword evidence="1 8" id="KW-0732">Signal</keyword>
<dbReference type="PANTHER" id="PTHR48071:SF28">
    <property type="entry name" value="SRCR DOMAIN-CONTAINING PROTEIN"/>
    <property type="match status" value="1"/>
</dbReference>
<feature type="signal peptide" evidence="8">
    <location>
        <begin position="1"/>
        <end position="21"/>
    </location>
</feature>
<dbReference type="PANTHER" id="PTHR48071">
    <property type="entry name" value="SRCR DOMAIN-CONTAINING PROTEIN"/>
    <property type="match status" value="1"/>
</dbReference>
<feature type="domain" description="SRCR" evidence="9">
    <location>
        <begin position="129"/>
        <end position="232"/>
    </location>
</feature>
<dbReference type="FunFam" id="3.10.250.10:FF:000006">
    <property type="entry name" value="neurotrypsin isoform X2"/>
    <property type="match status" value="1"/>
</dbReference>
<protein>
    <submittedName>
        <fullName evidence="11">Uncharacterized protein</fullName>
    </submittedName>
</protein>
<feature type="chain" id="PRO_5038386798" evidence="8">
    <location>
        <begin position="22"/>
        <end position="829"/>
    </location>
</feature>
<keyword evidence="7" id="KW-0472">Membrane</keyword>
<reference evidence="11" key="2">
    <citation type="submission" date="2020-11" db="EMBL/GenBank/DDBJ databases">
        <authorList>
            <person name="McCartney M.A."/>
            <person name="Auch B."/>
            <person name="Kono T."/>
            <person name="Mallez S."/>
            <person name="Becker A."/>
            <person name="Gohl D.M."/>
            <person name="Silverstein K.A.T."/>
            <person name="Koren S."/>
            <person name="Bechman K.B."/>
            <person name="Herman A."/>
            <person name="Abrahante J.E."/>
            <person name="Garbe J."/>
        </authorList>
    </citation>
    <scope>NUCLEOTIDE SEQUENCE</scope>
    <source>
        <strain evidence="11">Duluth1</strain>
        <tissue evidence="11">Whole animal</tissue>
    </source>
</reference>
<feature type="disulfide bond" evidence="5">
    <location>
        <begin position="62"/>
        <end position="123"/>
    </location>
</feature>
<dbReference type="InterPro" id="IPR007110">
    <property type="entry name" value="Ig-like_dom"/>
</dbReference>
<gene>
    <name evidence="11" type="ORF">DPMN_096732</name>
</gene>
<dbReference type="SMART" id="SM00409">
    <property type="entry name" value="IG"/>
    <property type="match status" value="2"/>
</dbReference>
<comment type="caution">
    <text evidence="11">The sequence shown here is derived from an EMBL/GenBank/DDBJ whole genome shotgun (WGS) entry which is preliminary data.</text>
</comment>
<dbReference type="PROSITE" id="PS50835">
    <property type="entry name" value="IG_LIKE"/>
    <property type="match status" value="1"/>
</dbReference>
<keyword evidence="7" id="KW-0812">Transmembrane</keyword>
<comment type="caution">
    <text evidence="5">Lacks conserved residue(s) required for the propagation of feature annotation.</text>
</comment>
<evidence type="ECO:0000256" key="6">
    <source>
        <dbReference type="SAM" id="MobiDB-lite"/>
    </source>
</evidence>
<dbReference type="AlphaFoldDB" id="A0A9D4LAB7"/>
<feature type="disulfide bond" evidence="5">
    <location>
        <begin position="49"/>
        <end position="113"/>
    </location>
</feature>
<feature type="region of interest" description="Disordered" evidence="6">
    <location>
        <begin position="698"/>
        <end position="761"/>
    </location>
</feature>
<dbReference type="GO" id="GO:0016020">
    <property type="term" value="C:membrane"/>
    <property type="evidence" value="ECO:0007669"/>
    <property type="project" value="InterPro"/>
</dbReference>
<evidence type="ECO:0000313" key="12">
    <source>
        <dbReference type="Proteomes" id="UP000828390"/>
    </source>
</evidence>
<proteinExistence type="predicted"/>
<keyword evidence="4" id="KW-0325">Glycoprotein</keyword>
<dbReference type="Proteomes" id="UP000828390">
    <property type="component" value="Unassembled WGS sequence"/>
</dbReference>
<keyword evidence="7" id="KW-1133">Transmembrane helix</keyword>
<evidence type="ECO:0000259" key="9">
    <source>
        <dbReference type="PROSITE" id="PS50287"/>
    </source>
</evidence>
<dbReference type="PRINTS" id="PR00258">
    <property type="entry name" value="SPERACTRCPTR"/>
</dbReference>
<dbReference type="SMART" id="SM00202">
    <property type="entry name" value="SR"/>
    <property type="match status" value="3"/>
</dbReference>
<keyword evidence="12" id="KW-1185">Reference proteome</keyword>
<feature type="domain" description="SRCR" evidence="9">
    <location>
        <begin position="235"/>
        <end position="338"/>
    </location>
</feature>
<evidence type="ECO:0000256" key="3">
    <source>
        <dbReference type="ARBA" id="ARBA00023157"/>
    </source>
</evidence>
<feature type="disulfide bond" evidence="5">
    <location>
        <begin position="307"/>
        <end position="317"/>
    </location>
</feature>
<dbReference type="InterPro" id="IPR003599">
    <property type="entry name" value="Ig_sub"/>
</dbReference>
<keyword evidence="2" id="KW-0677">Repeat</keyword>
<dbReference type="Gene3D" id="3.10.250.10">
    <property type="entry name" value="SRCR-like domain"/>
    <property type="match status" value="3"/>
</dbReference>
<dbReference type="Pfam" id="PF00530">
    <property type="entry name" value="SRCR"/>
    <property type="match status" value="3"/>
</dbReference>
<dbReference type="FunFam" id="3.10.250.10:FF:000011">
    <property type="entry name" value="Scavenger receptor class A member 5"/>
    <property type="match status" value="1"/>
</dbReference>
<feature type="disulfide bond" evidence="5">
    <location>
        <begin position="93"/>
        <end position="103"/>
    </location>
</feature>
<feature type="transmembrane region" description="Helical" evidence="7">
    <location>
        <begin position="637"/>
        <end position="661"/>
    </location>
</feature>
<evidence type="ECO:0000256" key="2">
    <source>
        <dbReference type="ARBA" id="ARBA00022737"/>
    </source>
</evidence>